<dbReference type="PRINTS" id="PR00038">
    <property type="entry name" value="HTHLUXR"/>
</dbReference>
<keyword evidence="1 5" id="KW-0597">Phosphoprotein</keyword>
<dbReference type="InterPro" id="IPR000792">
    <property type="entry name" value="Tscrpt_reg_LuxR_C"/>
</dbReference>
<dbReference type="PROSITE" id="PS50110">
    <property type="entry name" value="RESPONSE_REGULATORY"/>
    <property type="match status" value="1"/>
</dbReference>
<dbReference type="SUPFAM" id="SSF52172">
    <property type="entry name" value="CheY-like"/>
    <property type="match status" value="1"/>
</dbReference>
<protein>
    <submittedName>
        <fullName evidence="8">Response regulator transcription factor</fullName>
    </submittedName>
</protein>
<evidence type="ECO:0000259" key="6">
    <source>
        <dbReference type="PROSITE" id="PS50043"/>
    </source>
</evidence>
<feature type="domain" description="Response regulatory" evidence="7">
    <location>
        <begin position="2"/>
        <end position="118"/>
    </location>
</feature>
<keyword evidence="3" id="KW-0238">DNA-binding</keyword>
<dbReference type="CDD" id="cd06170">
    <property type="entry name" value="LuxR_C_like"/>
    <property type="match status" value="1"/>
</dbReference>
<reference evidence="8 9" key="1">
    <citation type="submission" date="2019-03" db="EMBL/GenBank/DDBJ databases">
        <title>Dyadobacter AR-3-6 sp. nov., isolated from arctic soil.</title>
        <authorList>
            <person name="Chaudhary D.K."/>
        </authorList>
    </citation>
    <scope>NUCLEOTIDE SEQUENCE [LARGE SCALE GENOMIC DNA]</scope>
    <source>
        <strain evidence="8 9">AR-3-6</strain>
    </source>
</reference>
<feature type="modified residue" description="4-aspartylphosphate" evidence="5">
    <location>
        <position position="53"/>
    </location>
</feature>
<accession>A0A4R5DH93</accession>
<dbReference type="OrthoDB" id="941065at2"/>
<dbReference type="EMBL" id="SMFL01000012">
    <property type="protein sequence ID" value="TDE11290.1"/>
    <property type="molecule type" value="Genomic_DNA"/>
</dbReference>
<gene>
    <name evidence="8" type="ORF">E0F88_25600</name>
</gene>
<name>A0A4R5DH93_9BACT</name>
<evidence type="ECO:0000313" key="9">
    <source>
        <dbReference type="Proteomes" id="UP000294850"/>
    </source>
</evidence>
<dbReference type="InterPro" id="IPR001789">
    <property type="entry name" value="Sig_transdc_resp-reg_receiver"/>
</dbReference>
<evidence type="ECO:0000256" key="3">
    <source>
        <dbReference type="ARBA" id="ARBA00023125"/>
    </source>
</evidence>
<evidence type="ECO:0000256" key="2">
    <source>
        <dbReference type="ARBA" id="ARBA00023015"/>
    </source>
</evidence>
<dbReference type="Gene3D" id="3.40.50.2300">
    <property type="match status" value="1"/>
</dbReference>
<dbReference type="Pfam" id="PF00196">
    <property type="entry name" value="GerE"/>
    <property type="match status" value="1"/>
</dbReference>
<dbReference type="SMART" id="SM00421">
    <property type="entry name" value="HTH_LUXR"/>
    <property type="match status" value="1"/>
</dbReference>
<dbReference type="GO" id="GO:0000160">
    <property type="term" value="P:phosphorelay signal transduction system"/>
    <property type="evidence" value="ECO:0007669"/>
    <property type="project" value="InterPro"/>
</dbReference>
<evidence type="ECO:0000256" key="1">
    <source>
        <dbReference type="ARBA" id="ARBA00022553"/>
    </source>
</evidence>
<dbReference type="SMART" id="SM00448">
    <property type="entry name" value="REC"/>
    <property type="match status" value="1"/>
</dbReference>
<dbReference type="Pfam" id="PF00072">
    <property type="entry name" value="Response_reg"/>
    <property type="match status" value="1"/>
</dbReference>
<evidence type="ECO:0000256" key="5">
    <source>
        <dbReference type="PROSITE-ProRule" id="PRU00169"/>
    </source>
</evidence>
<evidence type="ECO:0000259" key="7">
    <source>
        <dbReference type="PROSITE" id="PS50110"/>
    </source>
</evidence>
<keyword evidence="2" id="KW-0805">Transcription regulation</keyword>
<dbReference type="InterPro" id="IPR016032">
    <property type="entry name" value="Sig_transdc_resp-reg_C-effctor"/>
</dbReference>
<dbReference type="InterPro" id="IPR036388">
    <property type="entry name" value="WH-like_DNA-bd_sf"/>
</dbReference>
<dbReference type="Proteomes" id="UP000294850">
    <property type="component" value="Unassembled WGS sequence"/>
</dbReference>
<dbReference type="PANTHER" id="PTHR43214">
    <property type="entry name" value="TWO-COMPONENT RESPONSE REGULATOR"/>
    <property type="match status" value="1"/>
</dbReference>
<dbReference type="GO" id="GO:0003677">
    <property type="term" value="F:DNA binding"/>
    <property type="evidence" value="ECO:0007669"/>
    <property type="project" value="UniProtKB-KW"/>
</dbReference>
<dbReference type="SUPFAM" id="SSF46894">
    <property type="entry name" value="C-terminal effector domain of the bipartite response regulators"/>
    <property type="match status" value="1"/>
</dbReference>
<dbReference type="AlphaFoldDB" id="A0A4R5DH93"/>
<proteinExistence type="predicted"/>
<dbReference type="CDD" id="cd17535">
    <property type="entry name" value="REC_NarL-like"/>
    <property type="match status" value="1"/>
</dbReference>
<dbReference type="PROSITE" id="PS00622">
    <property type="entry name" value="HTH_LUXR_1"/>
    <property type="match status" value="1"/>
</dbReference>
<dbReference type="PROSITE" id="PS50043">
    <property type="entry name" value="HTH_LUXR_2"/>
    <property type="match status" value="1"/>
</dbReference>
<keyword evidence="4" id="KW-0804">Transcription</keyword>
<dbReference type="InterPro" id="IPR058245">
    <property type="entry name" value="NreC/VraR/RcsB-like_REC"/>
</dbReference>
<dbReference type="Gene3D" id="1.10.10.10">
    <property type="entry name" value="Winged helix-like DNA-binding domain superfamily/Winged helix DNA-binding domain"/>
    <property type="match status" value="1"/>
</dbReference>
<feature type="domain" description="HTH luxR-type" evidence="6">
    <location>
        <begin position="138"/>
        <end position="203"/>
    </location>
</feature>
<organism evidence="8 9">
    <name type="scientific">Dyadobacter psychrotolerans</name>
    <dbReference type="NCBI Taxonomy" id="2541721"/>
    <lineage>
        <taxon>Bacteria</taxon>
        <taxon>Pseudomonadati</taxon>
        <taxon>Bacteroidota</taxon>
        <taxon>Cytophagia</taxon>
        <taxon>Cytophagales</taxon>
        <taxon>Spirosomataceae</taxon>
        <taxon>Dyadobacter</taxon>
    </lineage>
</organism>
<evidence type="ECO:0000256" key="4">
    <source>
        <dbReference type="ARBA" id="ARBA00023163"/>
    </source>
</evidence>
<evidence type="ECO:0000313" key="8">
    <source>
        <dbReference type="EMBL" id="TDE11290.1"/>
    </source>
</evidence>
<sequence length="205" mass="22925">MKILLIEDHPLIVLGVKMMIADLQPTAIIHHTGTFPEGLEILETKEINLVILDIDIPGGKNLQMIETIREKKQGVIILIHSGYDELVYAVPYLQAGANGFISKKASQDEFKKAVKTVVAKKKYVSYLVQQSLLNNNGEDNLVASLSPGELQVMQLIVEGKWTKEIASIMNVKQNTVSTYKRRIFDKLGVRDPIELSKKVALMRNS</sequence>
<dbReference type="RefSeq" id="WP_131961137.1">
    <property type="nucleotide sequence ID" value="NZ_SMFL01000012.1"/>
</dbReference>
<keyword evidence="9" id="KW-1185">Reference proteome</keyword>
<dbReference type="PANTHER" id="PTHR43214:SF41">
    <property type="entry name" value="NITRATE_NITRITE RESPONSE REGULATOR PROTEIN NARP"/>
    <property type="match status" value="1"/>
</dbReference>
<dbReference type="GO" id="GO:0006355">
    <property type="term" value="P:regulation of DNA-templated transcription"/>
    <property type="evidence" value="ECO:0007669"/>
    <property type="project" value="InterPro"/>
</dbReference>
<comment type="caution">
    <text evidence="8">The sequence shown here is derived from an EMBL/GenBank/DDBJ whole genome shotgun (WGS) entry which is preliminary data.</text>
</comment>
<dbReference type="InterPro" id="IPR011006">
    <property type="entry name" value="CheY-like_superfamily"/>
</dbReference>
<dbReference type="InterPro" id="IPR039420">
    <property type="entry name" value="WalR-like"/>
</dbReference>